<feature type="compositionally biased region" description="Polar residues" evidence="2">
    <location>
        <begin position="810"/>
        <end position="820"/>
    </location>
</feature>
<feature type="region of interest" description="Disordered" evidence="2">
    <location>
        <begin position="485"/>
        <end position="513"/>
    </location>
</feature>
<reference evidence="3 4" key="1">
    <citation type="journal article" date="2018" name="Mol. Biol. Evol.">
        <title>Broad Genomic Sampling Reveals a Smut Pathogenic Ancestry of the Fungal Clade Ustilaginomycotina.</title>
        <authorList>
            <person name="Kijpornyongpan T."/>
            <person name="Mondo S.J."/>
            <person name="Barry K."/>
            <person name="Sandor L."/>
            <person name="Lee J."/>
            <person name="Lipzen A."/>
            <person name="Pangilinan J."/>
            <person name="LaButti K."/>
            <person name="Hainaut M."/>
            <person name="Henrissat B."/>
            <person name="Grigoriev I.V."/>
            <person name="Spatafora J.W."/>
            <person name="Aime M.C."/>
        </authorList>
    </citation>
    <scope>NUCLEOTIDE SEQUENCE [LARGE SCALE GENOMIC DNA]</scope>
    <source>
        <strain evidence="3 4">MCA 3645</strain>
    </source>
</reference>
<dbReference type="InterPro" id="IPR019313">
    <property type="entry name" value="Mediator_Med17"/>
</dbReference>
<name>A0A317XNM6_9BASI</name>
<keyword evidence="1" id="KW-0805">Transcription regulation</keyword>
<dbReference type="GO" id="GO:0006357">
    <property type="term" value="P:regulation of transcription by RNA polymerase II"/>
    <property type="evidence" value="ECO:0007669"/>
    <property type="project" value="InterPro"/>
</dbReference>
<feature type="compositionally biased region" description="Low complexity" evidence="2">
    <location>
        <begin position="485"/>
        <end position="511"/>
    </location>
</feature>
<comment type="subunit">
    <text evidence="1">Component of the Mediator complex.</text>
</comment>
<feature type="compositionally biased region" description="Polar residues" evidence="2">
    <location>
        <begin position="7"/>
        <end position="22"/>
    </location>
</feature>
<keyword evidence="1" id="KW-0010">Activator</keyword>
<evidence type="ECO:0000313" key="4">
    <source>
        <dbReference type="Proteomes" id="UP000246740"/>
    </source>
</evidence>
<dbReference type="AlphaFoldDB" id="A0A317XNM6"/>
<dbReference type="EMBL" id="KZ819193">
    <property type="protein sequence ID" value="PWY99943.1"/>
    <property type="molecule type" value="Genomic_DNA"/>
</dbReference>
<feature type="compositionally biased region" description="Low complexity" evidence="2">
    <location>
        <begin position="196"/>
        <end position="223"/>
    </location>
</feature>
<dbReference type="STRING" id="1882483.A0A317XNM6"/>
<feature type="region of interest" description="Disordered" evidence="2">
    <location>
        <begin position="189"/>
        <end position="226"/>
    </location>
</feature>
<evidence type="ECO:0000313" key="3">
    <source>
        <dbReference type="EMBL" id="PWY99943.1"/>
    </source>
</evidence>
<evidence type="ECO:0000256" key="1">
    <source>
        <dbReference type="RuleBase" id="RU364140"/>
    </source>
</evidence>
<feature type="compositionally biased region" description="Low complexity" evidence="2">
    <location>
        <begin position="799"/>
        <end position="809"/>
    </location>
</feature>
<feature type="region of interest" description="Disordered" evidence="2">
    <location>
        <begin position="790"/>
        <end position="825"/>
    </location>
</feature>
<feature type="region of interest" description="Disordered" evidence="2">
    <location>
        <begin position="403"/>
        <end position="448"/>
    </location>
</feature>
<dbReference type="InParanoid" id="A0A317XNM6"/>
<dbReference type="Proteomes" id="UP000246740">
    <property type="component" value="Unassembled WGS sequence"/>
</dbReference>
<keyword evidence="1" id="KW-0804">Transcription</keyword>
<keyword evidence="1" id="KW-0539">Nucleus</keyword>
<feature type="region of interest" description="Disordered" evidence="2">
    <location>
        <begin position="265"/>
        <end position="314"/>
    </location>
</feature>
<feature type="compositionally biased region" description="Gly residues" evidence="2">
    <location>
        <begin position="720"/>
        <end position="747"/>
    </location>
</feature>
<feature type="compositionally biased region" description="Acidic residues" evidence="2">
    <location>
        <begin position="276"/>
        <end position="295"/>
    </location>
</feature>
<dbReference type="GO" id="GO:0016592">
    <property type="term" value="C:mediator complex"/>
    <property type="evidence" value="ECO:0007669"/>
    <property type="project" value="InterPro"/>
</dbReference>
<feature type="region of interest" description="Disordered" evidence="2">
    <location>
        <begin position="716"/>
        <end position="748"/>
    </location>
</feature>
<feature type="region of interest" description="Disordered" evidence="2">
    <location>
        <begin position="106"/>
        <end position="145"/>
    </location>
</feature>
<protein>
    <recommendedName>
        <fullName evidence="1">Mediator of RNA polymerase II transcription subunit 17</fullName>
    </recommendedName>
    <alternativeName>
        <fullName evidence="1">Mediator complex subunit 17</fullName>
    </alternativeName>
</protein>
<keyword evidence="4" id="KW-1185">Reference proteome</keyword>
<comment type="similarity">
    <text evidence="1">Belongs to the Mediator complex subunit 17 family.</text>
</comment>
<proteinExistence type="inferred from homology"/>
<feature type="compositionally biased region" description="Polar residues" evidence="2">
    <location>
        <begin position="136"/>
        <end position="145"/>
    </location>
</feature>
<accession>A0A317XNM6</accession>
<dbReference type="GO" id="GO:0003712">
    <property type="term" value="F:transcription coregulator activity"/>
    <property type="evidence" value="ECO:0007669"/>
    <property type="project" value="InterPro"/>
</dbReference>
<dbReference type="Pfam" id="PF10156">
    <property type="entry name" value="Med17"/>
    <property type="match status" value="1"/>
</dbReference>
<comment type="subcellular location">
    <subcellularLocation>
        <location evidence="1">Nucleus</location>
    </subcellularLocation>
</comment>
<feature type="region of interest" description="Disordered" evidence="2">
    <location>
        <begin position="1"/>
        <end position="23"/>
    </location>
</feature>
<comment type="function">
    <text evidence="1">Component of the Mediator complex, a coactivator involved in the regulated transcription of nearly all RNA polymerase II-dependent genes. Mediator functions as a bridge to convey information from gene-specific regulatory proteins to the basal RNA polymerase II transcription machinery. Mediator is recruited to promoters by direct interactions with regulatory proteins and serves as a scaffold for the assembly of a functional preinitiation complex with RNA polymerase II and the general transcription factors.</text>
</comment>
<organism evidence="3 4">
    <name type="scientific">Testicularia cyperi</name>
    <dbReference type="NCBI Taxonomy" id="1882483"/>
    <lineage>
        <taxon>Eukaryota</taxon>
        <taxon>Fungi</taxon>
        <taxon>Dikarya</taxon>
        <taxon>Basidiomycota</taxon>
        <taxon>Ustilaginomycotina</taxon>
        <taxon>Ustilaginomycetes</taxon>
        <taxon>Ustilaginales</taxon>
        <taxon>Anthracoideaceae</taxon>
        <taxon>Testicularia</taxon>
    </lineage>
</organism>
<sequence length="900" mass="95894">MSDAAGPSNSSGQQQAASTSRAQEVMLSIEPVHIYTQDLSDTAGSSTAPKLERERVLQDVTAEGKNVFVDPLPSAAQLSRDVKKLWAERGDFSKFSSQKLVDRLEKRRRRRRANLQDSSEEAGASSKGRIKAQGDDASSGTATKGGTITETEFVKLRDEVLGKLDLAHFNSIHAHQLLGMLIKAHKQQSAQSSLTAPGAGRASSPAPSVGAASARSGSVPRPAGASASNAPLSIFANLNPAGQQREGEFVLDPLAIALSKTSLNSAVSARRTVNPEDAEDEAGGGGDFDDDEENDPSNPEYGLNQARKELHSSNEYKAERLRDFKVSLATKRESIANAAQLLRSGADELRTCQASERERWRGLIALRNRGWGLTPGRPLLDVERFGAQAQNQDDEDDGEIEIVSEGNNGVSQKQKRKKSAKKPSDAKGASQPSTGLQGFGTPIVTSDGKLKEEGARDAWIGFGLAEAPVELKRRSIAYWADTTSMTSNASASGSTSSGNAGTAAPSTAAGTDRLVFPDRPRRRLRIKFVLWQPAEHAQSAGHLSASGDGRAKRKLDAVWNGRSRLEWSSDRTDKATRDEKPEAGAAVLLAQVLDTELQQASREATDEMVFGDVVAQARNLPPAFGVRLTPTSVRIVLTPRLDIVAELEAQGTTQDVEEARLQYSPFANIVLTFLRASPLRKWNAFAAATKEARRGDTPAKAAALRALAIAIPKRSAGPAGNAGGVGAASSSAGGGAQQGKNAGGGKGSDSITSALYKTDSVGPLLLTLHYWSFVARLHKLLHHLETSSLPPFKGNNHDSPSSSSPTPTTKTNALSTTSINPDRPVGSPAHLSGYAKIWLDSHLVCHLSFRQPSQLTAQFFALPSTTKKRPDVAINAHPLQLDLHTFAQLIARQLGALRGL</sequence>
<gene>
    <name evidence="1" type="primary">MED17</name>
    <name evidence="3" type="ORF">BCV70DRAFT_189588</name>
</gene>
<dbReference type="OrthoDB" id="1902587at2759"/>
<evidence type="ECO:0000256" key="2">
    <source>
        <dbReference type="SAM" id="MobiDB-lite"/>
    </source>
</evidence>